<dbReference type="Gene3D" id="2.40.50.40">
    <property type="match status" value="1"/>
</dbReference>
<feature type="domain" description="Chromo" evidence="2">
    <location>
        <begin position="778"/>
        <end position="819"/>
    </location>
</feature>
<evidence type="ECO:0000256" key="1">
    <source>
        <dbReference type="SAM" id="MobiDB-lite"/>
    </source>
</evidence>
<dbReference type="EMBL" id="CADCXV010001437">
    <property type="protein sequence ID" value="CAB0044379.1"/>
    <property type="molecule type" value="Genomic_DNA"/>
</dbReference>
<dbReference type="AlphaFoldDB" id="A0A6H5J877"/>
<keyword evidence="5" id="KW-1185">Reference proteome</keyword>
<dbReference type="InterPro" id="IPR000953">
    <property type="entry name" value="Chromo/chromo_shadow_dom"/>
</dbReference>
<gene>
    <name evidence="4" type="ORF">TBRA_LOCUS15967</name>
</gene>
<feature type="region of interest" description="Disordered" evidence="1">
    <location>
        <begin position="405"/>
        <end position="435"/>
    </location>
</feature>
<dbReference type="PROSITE" id="PS50013">
    <property type="entry name" value="CHROMO_2"/>
    <property type="match status" value="1"/>
</dbReference>
<evidence type="ECO:0000313" key="4">
    <source>
        <dbReference type="EMBL" id="CAB0044379.1"/>
    </source>
</evidence>
<feature type="domain" description="Integrase catalytic" evidence="3">
    <location>
        <begin position="557"/>
        <end position="676"/>
    </location>
</feature>
<dbReference type="SUPFAM" id="SSF54160">
    <property type="entry name" value="Chromo domain-like"/>
    <property type="match status" value="1"/>
</dbReference>
<dbReference type="InterPro" id="IPR001584">
    <property type="entry name" value="Integrase_cat-core"/>
</dbReference>
<evidence type="ECO:0000259" key="3">
    <source>
        <dbReference type="PROSITE" id="PS50994"/>
    </source>
</evidence>
<dbReference type="Proteomes" id="UP000479190">
    <property type="component" value="Unassembled WGS sequence"/>
</dbReference>
<name>A0A6H5J877_9HYME</name>
<dbReference type="InterPro" id="IPR012337">
    <property type="entry name" value="RNaseH-like_sf"/>
</dbReference>
<dbReference type="CDD" id="cd00024">
    <property type="entry name" value="CD_CSD"/>
    <property type="match status" value="1"/>
</dbReference>
<reference evidence="4 5" key="1">
    <citation type="submission" date="2020-02" db="EMBL/GenBank/DDBJ databases">
        <authorList>
            <person name="Ferguson B K."/>
        </authorList>
    </citation>
    <scope>NUCLEOTIDE SEQUENCE [LARGE SCALE GENOMIC DNA]</scope>
</reference>
<evidence type="ECO:0000259" key="2">
    <source>
        <dbReference type="PROSITE" id="PS50013"/>
    </source>
</evidence>
<organism evidence="4 5">
    <name type="scientific">Trichogramma brassicae</name>
    <dbReference type="NCBI Taxonomy" id="86971"/>
    <lineage>
        <taxon>Eukaryota</taxon>
        <taxon>Metazoa</taxon>
        <taxon>Ecdysozoa</taxon>
        <taxon>Arthropoda</taxon>
        <taxon>Hexapoda</taxon>
        <taxon>Insecta</taxon>
        <taxon>Pterygota</taxon>
        <taxon>Neoptera</taxon>
        <taxon>Endopterygota</taxon>
        <taxon>Hymenoptera</taxon>
        <taxon>Apocrita</taxon>
        <taxon>Proctotrupomorpha</taxon>
        <taxon>Chalcidoidea</taxon>
        <taxon>Trichogrammatidae</taxon>
        <taxon>Trichogramma</taxon>
    </lineage>
</organism>
<feature type="compositionally biased region" description="Basic and acidic residues" evidence="1">
    <location>
        <begin position="405"/>
        <end position="414"/>
    </location>
</feature>
<sequence length="819" mass="93768">MDYVEQQNASTSFDPVFPSTSVVILDSDEEEVGDMHSQVKPVHPFFGPYRRVTPQRPRIISDVMLKTAKIRPLRVADMRTSARTRPYMRCNSNSVAETNESPDIFGNRSNLVEKFIDREIPEIILRGTKIILIKLANIKFIDSLNYFHMPLKNLPKTFGLGDIAKGDFPHFFNKNCNKNYIGPLPPIEMYAVDAMNPNDREKFLNWHKEQPAYRELGSSLEFREGLPQTSDFADDPRPKLVIIDDLMRQSSSSGALCDLFTKNSHHNNLSVIFITQNIFHQGRGQRDISLNSHYIVLFRNVRDRAQICHLARQVYPEDPQFLQEAYSDATSQAVERLGGGGGGSDMVIVKQKKSVQTPGTPLERLDAEMNEILLAPCSDERAKWNRYNNVLQRYLQLVKSSRYIPEKSKKKTDEQTEEQNNVSDTGKDDASASSSAPIKSLDTFIVESVPAKYRHNAKNLVEWLRRDGSVEWSENGSVNIDGSSIEGNIIDFVNDTMRSRTGSPPRGISQFIEALRKASVPREFIGNKQYQRFVVSQSRISEDDSHAESSTSPNSSPVTNKSAKTVSKAFERVFQRSRGRLPILLQTDKGKEFVSRETLALFKKKNIHHRVVRNPDIKAAIAERFIRTLKERIWRYFTHHRTRRFLDVLPKILQAYNNTIHSSIKMTPASVNLNNAALARKNLENRYKLPPSSSSSYNGRKKLKYKIGDLVRISRAKNAFAKGYEGGWTIEIFKIKRISEARQPAVYYVEDLAGESIDGFFYEQELTRVRKNLDTAVYEVEKILDTKGRGRNKKYLIHWRGYPDKFNSWEPAISIERQK</sequence>
<dbReference type="Gene3D" id="3.30.420.10">
    <property type="entry name" value="Ribonuclease H-like superfamily/Ribonuclease H"/>
    <property type="match status" value="2"/>
</dbReference>
<dbReference type="PANTHER" id="PTHR46585">
    <property type="entry name" value="INTEGRASE CORE DOMAIN CONTAINING PROTEIN"/>
    <property type="match status" value="1"/>
</dbReference>
<evidence type="ECO:0000313" key="5">
    <source>
        <dbReference type="Proteomes" id="UP000479190"/>
    </source>
</evidence>
<feature type="region of interest" description="Disordered" evidence="1">
    <location>
        <begin position="541"/>
        <end position="563"/>
    </location>
</feature>
<accession>A0A6H5J877</accession>
<dbReference type="PROSITE" id="PS50994">
    <property type="entry name" value="INTEGRASE"/>
    <property type="match status" value="1"/>
</dbReference>
<feature type="compositionally biased region" description="Low complexity" evidence="1">
    <location>
        <begin position="549"/>
        <end position="562"/>
    </location>
</feature>
<dbReference type="Pfam" id="PF00385">
    <property type="entry name" value="Chromo"/>
    <property type="match status" value="1"/>
</dbReference>
<dbReference type="GO" id="GO:0003676">
    <property type="term" value="F:nucleic acid binding"/>
    <property type="evidence" value="ECO:0007669"/>
    <property type="project" value="InterPro"/>
</dbReference>
<dbReference type="InterPro" id="IPR016197">
    <property type="entry name" value="Chromo-like_dom_sf"/>
</dbReference>
<dbReference type="InterPro" id="IPR036397">
    <property type="entry name" value="RNaseH_sf"/>
</dbReference>
<dbReference type="OrthoDB" id="7692288at2759"/>
<dbReference type="PANTHER" id="PTHR46585:SF1">
    <property type="entry name" value="CHROMO DOMAIN-CONTAINING PROTEIN"/>
    <property type="match status" value="1"/>
</dbReference>
<evidence type="ECO:0008006" key="6">
    <source>
        <dbReference type="Google" id="ProtNLM"/>
    </source>
</evidence>
<dbReference type="SUPFAM" id="SSF53098">
    <property type="entry name" value="Ribonuclease H-like"/>
    <property type="match status" value="2"/>
</dbReference>
<dbReference type="SMART" id="SM00298">
    <property type="entry name" value="CHROMO"/>
    <property type="match status" value="1"/>
</dbReference>
<protein>
    <recommendedName>
        <fullName evidence="6">Chromo domain-containing protein</fullName>
    </recommendedName>
</protein>
<dbReference type="GO" id="GO:0015074">
    <property type="term" value="P:DNA integration"/>
    <property type="evidence" value="ECO:0007669"/>
    <property type="project" value="InterPro"/>
</dbReference>
<dbReference type="InterPro" id="IPR023780">
    <property type="entry name" value="Chromo_domain"/>
</dbReference>
<dbReference type="GO" id="GO:0005694">
    <property type="term" value="C:chromosome"/>
    <property type="evidence" value="ECO:0007669"/>
    <property type="project" value="UniProtKB-ARBA"/>
</dbReference>
<proteinExistence type="predicted"/>